<gene>
    <name evidence="2" type="primary">wzy</name>
</gene>
<keyword evidence="1" id="KW-1133">Transmembrane helix</keyword>
<feature type="transmembrane region" description="Helical" evidence="1">
    <location>
        <begin position="147"/>
        <end position="164"/>
    </location>
</feature>
<feature type="transmembrane region" description="Helical" evidence="1">
    <location>
        <begin position="283"/>
        <end position="302"/>
    </location>
</feature>
<keyword evidence="1" id="KW-0812">Transmembrane</keyword>
<evidence type="ECO:0000313" key="2">
    <source>
        <dbReference type="EMBL" id="AFH02791.1"/>
    </source>
</evidence>
<evidence type="ECO:0000256" key="1">
    <source>
        <dbReference type="SAM" id="Phobius"/>
    </source>
</evidence>
<name>H9XTP5_PROST</name>
<organism evidence="2">
    <name type="scientific">Providencia stuartii</name>
    <dbReference type="NCBI Taxonomy" id="588"/>
    <lineage>
        <taxon>Bacteria</taxon>
        <taxon>Pseudomonadati</taxon>
        <taxon>Pseudomonadota</taxon>
        <taxon>Gammaproteobacteria</taxon>
        <taxon>Enterobacterales</taxon>
        <taxon>Morganellaceae</taxon>
        <taxon>Providencia</taxon>
    </lineage>
</organism>
<accession>H9XTP5</accession>
<reference evidence="2" key="1">
    <citation type="journal article" date="2012" name="Microbiology">
        <title>Localization and molecular characterization of putative O antigen gene clusters of Providencia species.</title>
        <authorList>
            <person name="Ovchinnikova O.G."/>
            <person name="Liu B."/>
            <person name="Guo D."/>
            <person name="Kocharova N.A."/>
            <person name="Shashkov A.S."/>
            <person name="Chen M."/>
            <person name="Feng L."/>
            <person name="Rozalski A."/>
            <person name="Knirel Y.A."/>
            <person name="Wang L."/>
        </authorList>
    </citation>
    <scope>NUCLEOTIDE SEQUENCE</scope>
</reference>
<feature type="transmembrane region" description="Helical" evidence="1">
    <location>
        <begin position="74"/>
        <end position="93"/>
    </location>
</feature>
<feature type="transmembrane region" description="Helical" evidence="1">
    <location>
        <begin position="25"/>
        <end position="49"/>
    </location>
</feature>
<sequence length="337" mass="39978">MIFIFYFFIKDAKIKILPVKIKNTIYIYYLSIITLLIAAYIAVILLMYWQELFNLRDNRSIAYNYYVEFVDKPYKIDLILYLSIACCFFINILNAPKWLQAISFIPLILILGLEYSHGGRTISLKIILLLFFIFLFKKNLSNKKINIYKWATFFLLLLLFGFLQRKSNSNDILNTTDIAILFGEFINTRLTMNLIYPYMGEGSIIEQLIFSFLGLFPSAIRDNLLDYKSTFDIIKNINNFDYGFASNITSDAMFFYGDFYILNILLICFMLQISHKLLLTGNLVKLFYLIIIIIKIQGFFRSSFLDYFFVYIYITSVYLIFIWFPFYKKKIFTVNFK</sequence>
<keyword evidence="1" id="KW-0472">Membrane</keyword>
<feature type="transmembrane region" description="Helical" evidence="1">
    <location>
        <begin position="308"/>
        <end position="327"/>
    </location>
</feature>
<dbReference type="AlphaFoldDB" id="H9XTP5"/>
<dbReference type="EMBL" id="JN097784">
    <property type="protein sequence ID" value="AFH02791.1"/>
    <property type="molecule type" value="Genomic_DNA"/>
</dbReference>
<feature type="transmembrane region" description="Helical" evidence="1">
    <location>
        <begin position="253"/>
        <end position="271"/>
    </location>
</feature>
<proteinExistence type="predicted"/>
<feature type="transmembrane region" description="Helical" evidence="1">
    <location>
        <begin position="122"/>
        <end position="140"/>
    </location>
</feature>
<feature type="transmembrane region" description="Helical" evidence="1">
    <location>
        <begin position="98"/>
        <end position="116"/>
    </location>
</feature>
<protein>
    <submittedName>
        <fullName evidence="2">O-antigen polymerase</fullName>
    </submittedName>
</protein>